<keyword evidence="3" id="KW-0238">DNA-binding</keyword>
<keyword evidence="5" id="KW-0539">Nucleus</keyword>
<name>A0A4E0RR05_FASHE</name>
<dbReference type="Pfam" id="PF00319">
    <property type="entry name" value="SRF-TF"/>
    <property type="match status" value="1"/>
</dbReference>
<dbReference type="GO" id="GO:0000981">
    <property type="term" value="F:DNA-binding transcription factor activity, RNA polymerase II-specific"/>
    <property type="evidence" value="ECO:0007669"/>
    <property type="project" value="TreeGrafter"/>
</dbReference>
<comment type="subcellular location">
    <subcellularLocation>
        <location evidence="1">Nucleus</location>
    </subcellularLocation>
</comment>
<dbReference type="SMART" id="SM00432">
    <property type="entry name" value="MADS"/>
    <property type="match status" value="1"/>
</dbReference>
<reference evidence="8" key="1">
    <citation type="submission" date="2019-03" db="EMBL/GenBank/DDBJ databases">
        <title>Improved annotation for the trematode Fasciola hepatica.</title>
        <authorList>
            <person name="Choi Y.-J."/>
            <person name="Martin J."/>
            <person name="Mitreva M."/>
        </authorList>
    </citation>
    <scope>NUCLEOTIDE SEQUENCE [LARGE SCALE GENOMIC DNA]</scope>
</reference>
<dbReference type="Gene3D" id="3.40.1810.10">
    <property type="entry name" value="Transcription factor, MADS-box"/>
    <property type="match status" value="1"/>
</dbReference>
<dbReference type="InterPro" id="IPR036879">
    <property type="entry name" value="TF_MADSbox_sf"/>
</dbReference>
<protein>
    <submittedName>
        <fullName evidence="8">Myocyte-specific enhancer factor 2B</fullName>
    </submittedName>
</protein>
<feature type="region of interest" description="Disordered" evidence="6">
    <location>
        <begin position="453"/>
        <end position="506"/>
    </location>
</feature>
<dbReference type="PROSITE" id="PS00350">
    <property type="entry name" value="MADS_BOX_1"/>
    <property type="match status" value="1"/>
</dbReference>
<dbReference type="PANTHER" id="PTHR11945">
    <property type="entry name" value="MADS BOX PROTEIN"/>
    <property type="match status" value="1"/>
</dbReference>
<dbReference type="PRINTS" id="PR00404">
    <property type="entry name" value="MADSDOMAIN"/>
</dbReference>
<evidence type="ECO:0000256" key="2">
    <source>
        <dbReference type="ARBA" id="ARBA00023015"/>
    </source>
</evidence>
<evidence type="ECO:0000256" key="5">
    <source>
        <dbReference type="ARBA" id="ARBA00023242"/>
    </source>
</evidence>
<keyword evidence="4" id="KW-0804">Transcription</keyword>
<evidence type="ECO:0000256" key="4">
    <source>
        <dbReference type="ARBA" id="ARBA00023163"/>
    </source>
</evidence>
<evidence type="ECO:0000313" key="8">
    <source>
        <dbReference type="EMBL" id="THD22997.1"/>
    </source>
</evidence>
<feature type="region of interest" description="Disordered" evidence="6">
    <location>
        <begin position="115"/>
        <end position="150"/>
    </location>
</feature>
<accession>A0A4E0RR05</accession>
<evidence type="ECO:0000256" key="6">
    <source>
        <dbReference type="SAM" id="MobiDB-lite"/>
    </source>
</evidence>
<dbReference type="InterPro" id="IPR002100">
    <property type="entry name" value="TF_MADSbox"/>
</dbReference>
<dbReference type="GO" id="GO:0045893">
    <property type="term" value="P:positive regulation of DNA-templated transcription"/>
    <property type="evidence" value="ECO:0007669"/>
    <property type="project" value="UniProtKB-ARBA"/>
</dbReference>
<organism evidence="8 9">
    <name type="scientific">Fasciola hepatica</name>
    <name type="common">Liver fluke</name>
    <dbReference type="NCBI Taxonomy" id="6192"/>
    <lineage>
        <taxon>Eukaryota</taxon>
        <taxon>Metazoa</taxon>
        <taxon>Spiralia</taxon>
        <taxon>Lophotrochozoa</taxon>
        <taxon>Platyhelminthes</taxon>
        <taxon>Trematoda</taxon>
        <taxon>Digenea</taxon>
        <taxon>Plagiorchiida</taxon>
        <taxon>Echinostomata</taxon>
        <taxon>Echinostomatoidea</taxon>
        <taxon>Fasciolidae</taxon>
        <taxon>Fasciola</taxon>
    </lineage>
</organism>
<evidence type="ECO:0000256" key="1">
    <source>
        <dbReference type="ARBA" id="ARBA00004123"/>
    </source>
</evidence>
<feature type="compositionally biased region" description="Polar residues" evidence="6">
    <location>
        <begin position="131"/>
        <end position="143"/>
    </location>
</feature>
<dbReference type="Proteomes" id="UP000230066">
    <property type="component" value="Unassembled WGS sequence"/>
</dbReference>
<dbReference type="PANTHER" id="PTHR11945:SF534">
    <property type="entry name" value="MYOCYTE-SPECIFIC ENHANCER FACTOR 2"/>
    <property type="match status" value="1"/>
</dbReference>
<evidence type="ECO:0000259" key="7">
    <source>
        <dbReference type="PROSITE" id="PS50066"/>
    </source>
</evidence>
<feature type="compositionally biased region" description="Polar residues" evidence="6">
    <location>
        <begin position="99"/>
        <end position="110"/>
    </location>
</feature>
<dbReference type="PROSITE" id="PS50066">
    <property type="entry name" value="MADS_BOX_2"/>
    <property type="match status" value="1"/>
</dbReference>
<feature type="compositionally biased region" description="Low complexity" evidence="6">
    <location>
        <begin position="453"/>
        <end position="465"/>
    </location>
</feature>
<sequence length="678" mass="71701">MGRKKIQIKPISDEKTRLVTFAKRKNGLFKKAYELSVLCQCEIAIVVFTKSNRLHQYASRTIDHALRRREAHARANEFCSNADMARWVTQRETGGARAGTQSSDSVTHDQNVGASINDEQFDDSDVDVTPEDQTYRSSGSSAADRNCGSRLDSLSVSGPFQPQLSIYTNPAQYEDQSIGADLTGQTEENKMQNRSLVMLDDLINATSSANAVVTSLAYLHSHYPSSFSSALSMNAGNQSIMIPGINTSCPNPTERLSTTTTAAENGVTNGEDDGISQRRLVCLDGNSSQATNDCGSSTSASLTNSMLVHLTTSECSSLTPTISDDPSSLSSLLLSDRRDAQTGPMLPVPDRTGLMRTGTDDCPIECELPRFGVTPSNDETDMVPTVSVSVDTSDIKQDENEQTPSHIGQLKQQLYAFVVPPHQAPSCSQPASIPTDSSFASIPVSLPSSISSSSSLSSLSSSSVLGTHGSTVEPDVTPNSSSPVAPGGIRPAFGGKPLTRGLSSLGAGRHKKFPALSQLKMPPFSTSTPLLTAAAGGAPSSLTGRLPQGTFLPTPEVESVLKNLETSRTPVAQTSMDVVQSVDGQGASAYPLDLRLTPPVPAAQTTQSVTDPFAAAMRMVTVGGHLTSVPLPKTPTTPNPPLLHHLSGPGESILASPLVSADSTQRCAFKAVKRKKPL</sequence>
<comment type="caution">
    <text evidence="8">The sequence shown here is derived from an EMBL/GenBank/DDBJ whole genome shotgun (WGS) entry which is preliminary data.</text>
</comment>
<evidence type="ECO:0000256" key="3">
    <source>
        <dbReference type="ARBA" id="ARBA00023125"/>
    </source>
</evidence>
<dbReference type="GO" id="GO:0046983">
    <property type="term" value="F:protein dimerization activity"/>
    <property type="evidence" value="ECO:0007669"/>
    <property type="project" value="InterPro"/>
</dbReference>
<feature type="compositionally biased region" description="Acidic residues" evidence="6">
    <location>
        <begin position="119"/>
        <end position="130"/>
    </location>
</feature>
<proteinExistence type="predicted"/>
<feature type="domain" description="MADS-box" evidence="7">
    <location>
        <begin position="1"/>
        <end position="61"/>
    </location>
</feature>
<dbReference type="AlphaFoldDB" id="A0A4E0RR05"/>
<dbReference type="GO" id="GO:0005634">
    <property type="term" value="C:nucleus"/>
    <property type="evidence" value="ECO:0007669"/>
    <property type="project" value="UniProtKB-SubCell"/>
</dbReference>
<keyword evidence="9" id="KW-1185">Reference proteome</keyword>
<gene>
    <name evidence="8" type="ORF">D915_006101</name>
</gene>
<dbReference type="GO" id="GO:0000978">
    <property type="term" value="F:RNA polymerase II cis-regulatory region sequence-specific DNA binding"/>
    <property type="evidence" value="ECO:0007669"/>
    <property type="project" value="TreeGrafter"/>
</dbReference>
<feature type="region of interest" description="Disordered" evidence="6">
    <location>
        <begin position="91"/>
        <end position="110"/>
    </location>
</feature>
<keyword evidence="2" id="KW-0805">Transcription regulation</keyword>
<dbReference type="SUPFAM" id="SSF55455">
    <property type="entry name" value="SRF-like"/>
    <property type="match status" value="1"/>
</dbReference>
<evidence type="ECO:0000313" key="9">
    <source>
        <dbReference type="Proteomes" id="UP000230066"/>
    </source>
</evidence>
<dbReference type="EMBL" id="JXXN02002401">
    <property type="protein sequence ID" value="THD22997.1"/>
    <property type="molecule type" value="Genomic_DNA"/>
</dbReference>